<dbReference type="InterPro" id="IPR045584">
    <property type="entry name" value="Pilin-like"/>
</dbReference>
<dbReference type="PANTHER" id="PTHR30093">
    <property type="entry name" value="GENERAL SECRETION PATHWAY PROTEIN G"/>
    <property type="match status" value="1"/>
</dbReference>
<evidence type="ECO:0000256" key="1">
    <source>
        <dbReference type="SAM" id="Phobius"/>
    </source>
</evidence>
<sequence length="232" mass="27154">MSLLHLKNSRRWAFTLIELLVVIAIIAILASLLLPALARTKEQAHRTTCKNNSHQWLLSLTMYAGDNDEAFPPGGSSNPYWNSVWFRDTMTNRYHIRRPMFYCPSNRGWNRDDFWAWPGGRDSVMGYFYFAGETRYSNNRSIFQEQVRTPVFALKTTDEPYYKVIWADLNRRYQGSWGRPGDPNPLMRGVNHYNDRGDEPDGSNEGFYDGHVEWIKGTTFRKKPKMMGNLYF</sequence>
<keyword evidence="1" id="KW-0472">Membrane</keyword>
<gene>
    <name evidence="2" type="ORF">METZ01_LOCUS314055</name>
</gene>
<name>A0A382NNN9_9ZZZZ</name>
<proteinExistence type="predicted"/>
<evidence type="ECO:0000313" key="2">
    <source>
        <dbReference type="EMBL" id="SVC61201.1"/>
    </source>
</evidence>
<dbReference type="InterPro" id="IPR012902">
    <property type="entry name" value="N_methyl_site"/>
</dbReference>
<dbReference type="AlphaFoldDB" id="A0A382NNN9"/>
<organism evidence="2">
    <name type="scientific">marine metagenome</name>
    <dbReference type="NCBI Taxonomy" id="408172"/>
    <lineage>
        <taxon>unclassified sequences</taxon>
        <taxon>metagenomes</taxon>
        <taxon>ecological metagenomes</taxon>
    </lineage>
</organism>
<feature type="transmembrane region" description="Helical" evidence="1">
    <location>
        <begin position="12"/>
        <end position="38"/>
    </location>
</feature>
<protein>
    <recommendedName>
        <fullName evidence="3">Type II secretion system protein GspG C-terminal domain-containing protein</fullName>
    </recommendedName>
</protein>
<dbReference type="Pfam" id="PF07963">
    <property type="entry name" value="N_methyl"/>
    <property type="match status" value="1"/>
</dbReference>
<dbReference type="EMBL" id="UINC01100836">
    <property type="protein sequence ID" value="SVC61201.1"/>
    <property type="molecule type" value="Genomic_DNA"/>
</dbReference>
<keyword evidence="1" id="KW-1133">Transmembrane helix</keyword>
<dbReference type="Gene3D" id="3.30.700.10">
    <property type="entry name" value="Glycoprotein, Type 4 Pilin"/>
    <property type="match status" value="1"/>
</dbReference>
<accession>A0A382NNN9</accession>
<evidence type="ECO:0008006" key="3">
    <source>
        <dbReference type="Google" id="ProtNLM"/>
    </source>
</evidence>
<dbReference type="NCBIfam" id="TIGR02532">
    <property type="entry name" value="IV_pilin_GFxxxE"/>
    <property type="match status" value="1"/>
</dbReference>
<reference evidence="2" key="1">
    <citation type="submission" date="2018-05" db="EMBL/GenBank/DDBJ databases">
        <authorList>
            <person name="Lanie J.A."/>
            <person name="Ng W.-L."/>
            <person name="Kazmierczak K.M."/>
            <person name="Andrzejewski T.M."/>
            <person name="Davidsen T.M."/>
            <person name="Wayne K.J."/>
            <person name="Tettelin H."/>
            <person name="Glass J.I."/>
            <person name="Rusch D."/>
            <person name="Podicherti R."/>
            <person name="Tsui H.-C.T."/>
            <person name="Winkler M.E."/>
        </authorList>
    </citation>
    <scope>NUCLEOTIDE SEQUENCE</scope>
</reference>
<keyword evidence="1" id="KW-0812">Transmembrane</keyword>
<dbReference type="SUPFAM" id="SSF54523">
    <property type="entry name" value="Pili subunits"/>
    <property type="match status" value="1"/>
</dbReference>